<evidence type="ECO:0000256" key="8">
    <source>
        <dbReference type="SAM" id="Phobius"/>
    </source>
</evidence>
<evidence type="ECO:0000256" key="3">
    <source>
        <dbReference type="ARBA" id="ARBA00022448"/>
    </source>
</evidence>
<gene>
    <name evidence="10" type="ORF">GR328_15520</name>
</gene>
<dbReference type="PANTHER" id="PTHR34295">
    <property type="entry name" value="BIOTIN TRANSPORTER BIOY"/>
    <property type="match status" value="1"/>
</dbReference>
<comment type="similarity">
    <text evidence="2">Belongs to the BioY family.</text>
</comment>
<dbReference type="Gene3D" id="3.40.50.1390">
    <property type="entry name" value="Resolvase, N-terminal catalytic domain"/>
    <property type="match status" value="1"/>
</dbReference>
<reference evidence="10 11" key="2">
    <citation type="submission" date="2020-01" db="EMBL/GenBank/DDBJ databases">
        <title>Microvirga sp. nov., an arsenate reduction bacterium isolated from Tibet hotspring sediments.</title>
        <authorList>
            <person name="Xian W.-D."/>
            <person name="Li W.-J."/>
        </authorList>
    </citation>
    <scope>NUCLEOTIDE SEQUENCE [LARGE SCALE GENOMIC DNA]</scope>
    <source>
        <strain evidence="10 11">KCTC 23863</strain>
    </source>
</reference>
<keyword evidence="7 8" id="KW-0472">Membrane</keyword>
<evidence type="ECO:0000256" key="1">
    <source>
        <dbReference type="ARBA" id="ARBA00004651"/>
    </source>
</evidence>
<dbReference type="InterPro" id="IPR036162">
    <property type="entry name" value="Resolvase-like_N_sf"/>
</dbReference>
<comment type="subcellular location">
    <subcellularLocation>
        <location evidence="1">Cell membrane</location>
        <topology evidence="1">Multi-pass membrane protein</topology>
    </subcellularLocation>
</comment>
<dbReference type="Gene3D" id="1.10.1760.20">
    <property type="match status" value="1"/>
</dbReference>
<evidence type="ECO:0000256" key="7">
    <source>
        <dbReference type="ARBA" id="ARBA00023136"/>
    </source>
</evidence>
<dbReference type="OrthoDB" id="9791494at2"/>
<evidence type="ECO:0000256" key="4">
    <source>
        <dbReference type="ARBA" id="ARBA00022475"/>
    </source>
</evidence>
<dbReference type="GO" id="GO:0015225">
    <property type="term" value="F:biotin transmembrane transporter activity"/>
    <property type="evidence" value="ECO:0007669"/>
    <property type="project" value="InterPro"/>
</dbReference>
<keyword evidence="3" id="KW-0813">Transport</keyword>
<dbReference type="SUPFAM" id="SSF53041">
    <property type="entry name" value="Resolvase-like"/>
    <property type="match status" value="1"/>
</dbReference>
<accession>A0A7X3SPU8</accession>
<dbReference type="GO" id="GO:0000150">
    <property type="term" value="F:DNA strand exchange activity"/>
    <property type="evidence" value="ECO:0007669"/>
    <property type="project" value="InterPro"/>
</dbReference>
<organism evidence="10 11">
    <name type="scientific">Microvirga makkahensis</name>
    <dbReference type="NCBI Taxonomy" id="1128670"/>
    <lineage>
        <taxon>Bacteria</taxon>
        <taxon>Pseudomonadati</taxon>
        <taxon>Pseudomonadota</taxon>
        <taxon>Alphaproteobacteria</taxon>
        <taxon>Hyphomicrobiales</taxon>
        <taxon>Methylobacteriaceae</taxon>
        <taxon>Microvirga</taxon>
    </lineage>
</organism>
<dbReference type="GO" id="GO:0003677">
    <property type="term" value="F:DNA binding"/>
    <property type="evidence" value="ECO:0007669"/>
    <property type="project" value="InterPro"/>
</dbReference>
<evidence type="ECO:0000259" key="9">
    <source>
        <dbReference type="SMART" id="SM00857"/>
    </source>
</evidence>
<feature type="domain" description="Resolvase/invertase-type recombinase catalytic" evidence="9">
    <location>
        <begin position="37"/>
        <end position="146"/>
    </location>
</feature>
<proteinExistence type="inferred from homology"/>
<feature type="transmembrane region" description="Helical" evidence="8">
    <location>
        <begin position="177"/>
        <end position="201"/>
    </location>
</feature>
<reference evidence="10 11" key="1">
    <citation type="submission" date="2019-12" db="EMBL/GenBank/DDBJ databases">
        <authorList>
            <person name="Yuan C.-G."/>
        </authorList>
    </citation>
    <scope>NUCLEOTIDE SEQUENCE [LARGE SCALE GENOMIC DNA]</scope>
    <source>
        <strain evidence="10 11">KCTC 23863</strain>
    </source>
</reference>
<dbReference type="Pfam" id="PF00239">
    <property type="entry name" value="Resolvase"/>
    <property type="match status" value="1"/>
</dbReference>
<feature type="transmembrane region" description="Helical" evidence="8">
    <location>
        <begin position="145"/>
        <end position="171"/>
    </location>
</feature>
<dbReference type="GO" id="GO:0005886">
    <property type="term" value="C:plasma membrane"/>
    <property type="evidence" value="ECO:0007669"/>
    <property type="project" value="UniProtKB-SubCell"/>
</dbReference>
<dbReference type="Pfam" id="PF02632">
    <property type="entry name" value="BioY"/>
    <property type="match status" value="1"/>
</dbReference>
<comment type="caution">
    <text evidence="10">The sequence shown here is derived from an EMBL/GenBank/DDBJ whole genome shotgun (WGS) entry which is preliminary data.</text>
</comment>
<keyword evidence="6 8" id="KW-1133">Transmembrane helix</keyword>
<dbReference type="PANTHER" id="PTHR34295:SF4">
    <property type="entry name" value="BIOTIN TRANSPORTER BIOY-RELATED"/>
    <property type="match status" value="1"/>
</dbReference>
<evidence type="ECO:0000256" key="5">
    <source>
        <dbReference type="ARBA" id="ARBA00022692"/>
    </source>
</evidence>
<dbReference type="EMBL" id="WURB01000010">
    <property type="protein sequence ID" value="MXQ12842.1"/>
    <property type="molecule type" value="Genomic_DNA"/>
</dbReference>
<protein>
    <submittedName>
        <fullName evidence="10">Recombinase family protein</fullName>
    </submittedName>
</protein>
<name>A0A7X3SPU8_9HYPH</name>
<evidence type="ECO:0000313" key="10">
    <source>
        <dbReference type="EMBL" id="MXQ12842.1"/>
    </source>
</evidence>
<dbReference type="RefSeq" id="WP_160885422.1">
    <property type="nucleotide sequence ID" value="NZ_WURB01000010.1"/>
</dbReference>
<dbReference type="CDD" id="cd00338">
    <property type="entry name" value="Ser_Recombinase"/>
    <property type="match status" value="1"/>
</dbReference>
<keyword evidence="4" id="KW-1003">Cell membrane</keyword>
<dbReference type="InterPro" id="IPR003784">
    <property type="entry name" value="BioY"/>
</dbReference>
<evidence type="ECO:0000256" key="2">
    <source>
        <dbReference type="ARBA" id="ARBA00010692"/>
    </source>
</evidence>
<keyword evidence="5 8" id="KW-0812">Transmembrane</keyword>
<dbReference type="SMART" id="SM00857">
    <property type="entry name" value="Resolvase"/>
    <property type="match status" value="1"/>
</dbReference>
<dbReference type="InterPro" id="IPR006119">
    <property type="entry name" value="Resolv_N"/>
</dbReference>
<evidence type="ECO:0000256" key="6">
    <source>
        <dbReference type="ARBA" id="ARBA00022989"/>
    </source>
</evidence>
<evidence type="ECO:0000313" key="11">
    <source>
        <dbReference type="Proteomes" id="UP000436483"/>
    </source>
</evidence>
<sequence>MSAFAEGVVHRTMPPVRRAKRVFPAGTRPRAIPAPGRVDEVTLATLEKAYRRYAAQHELQVTANFHDRALSGASSNRPGYKALLLELRRDAFDVVIVEALDRLARKLSDVVSLCDELRFHGMSLHAVHVGMLGTMAQMFPSGLGVFAGPTVGFLLGWLPGAFVTGLVFHALPKRLPVGVSAAVASVVGGVVVIYAFGIVGLSMISGMPITQAAIASLVFLPGDIVKAIATGVVTAATPAPIRMSRPASSA</sequence>
<keyword evidence="11" id="KW-1185">Reference proteome</keyword>
<dbReference type="Proteomes" id="UP000436483">
    <property type="component" value="Unassembled WGS sequence"/>
</dbReference>
<dbReference type="AlphaFoldDB" id="A0A7X3SPU8"/>